<comment type="caution">
    <text evidence="2">The sequence shown here is derived from an EMBL/GenBank/DDBJ whole genome shotgun (WGS) entry which is preliminary data.</text>
</comment>
<dbReference type="Pfam" id="PF03781">
    <property type="entry name" value="FGE-sulfatase"/>
    <property type="match status" value="1"/>
</dbReference>
<dbReference type="PANTHER" id="PTHR43397">
    <property type="entry name" value="ERGOTHIONEINE BIOSYNTHESIS PROTEIN 1"/>
    <property type="match status" value="1"/>
</dbReference>
<accession>A0AAV9IH79</accession>
<evidence type="ECO:0000313" key="2">
    <source>
        <dbReference type="EMBL" id="KAK4526536.1"/>
    </source>
</evidence>
<dbReference type="InterPro" id="IPR051128">
    <property type="entry name" value="EgtD_Methyltrsf_superfamily"/>
</dbReference>
<dbReference type="InterPro" id="IPR016187">
    <property type="entry name" value="CTDL_fold"/>
</dbReference>
<dbReference type="Gene3D" id="3.90.1580.10">
    <property type="entry name" value="paralog of FGE (formylglycine-generating enzyme)"/>
    <property type="match status" value="1"/>
</dbReference>
<evidence type="ECO:0000259" key="1">
    <source>
        <dbReference type="Pfam" id="PF03781"/>
    </source>
</evidence>
<protein>
    <recommendedName>
        <fullName evidence="1">Sulfatase-modifying factor enzyme-like domain-containing protein</fullName>
    </recommendedName>
</protein>
<reference evidence="2 3" key="1">
    <citation type="submission" date="2022-07" db="EMBL/GenBank/DDBJ databases">
        <title>Genome-wide signatures of adaptation to extreme environments.</title>
        <authorList>
            <person name="Cho C.H."/>
            <person name="Yoon H.S."/>
        </authorList>
    </citation>
    <scope>NUCLEOTIDE SEQUENCE [LARGE SCALE GENOMIC DNA]</scope>
    <source>
        <strain evidence="2 3">108.79 E11</strain>
    </source>
</reference>
<dbReference type="InterPro" id="IPR005532">
    <property type="entry name" value="SUMF_dom"/>
</dbReference>
<name>A0AAV9IH79_9RHOD</name>
<gene>
    <name evidence="2" type="ORF">GAYE_SCF25G4452</name>
</gene>
<dbReference type="InterPro" id="IPR042095">
    <property type="entry name" value="SUMF_sf"/>
</dbReference>
<feature type="domain" description="Sulfatase-modifying factor enzyme-like" evidence="1">
    <location>
        <begin position="201"/>
        <end position="465"/>
    </location>
</feature>
<proteinExistence type="predicted"/>
<dbReference type="Proteomes" id="UP001300502">
    <property type="component" value="Unassembled WGS sequence"/>
</dbReference>
<dbReference type="SUPFAM" id="SSF56436">
    <property type="entry name" value="C-type lectin-like"/>
    <property type="match status" value="1"/>
</dbReference>
<dbReference type="AlphaFoldDB" id="A0AAV9IH79"/>
<dbReference type="PANTHER" id="PTHR43397:SF1">
    <property type="entry name" value="ERGOTHIONEINE BIOSYNTHESIS PROTEIN 1"/>
    <property type="match status" value="1"/>
</dbReference>
<dbReference type="EMBL" id="JANCYU010000041">
    <property type="protein sequence ID" value="KAK4526536.1"/>
    <property type="molecule type" value="Genomic_DNA"/>
</dbReference>
<organism evidence="2 3">
    <name type="scientific">Galdieria yellowstonensis</name>
    <dbReference type="NCBI Taxonomy" id="3028027"/>
    <lineage>
        <taxon>Eukaryota</taxon>
        <taxon>Rhodophyta</taxon>
        <taxon>Bangiophyceae</taxon>
        <taxon>Galdieriales</taxon>
        <taxon>Galdieriaceae</taxon>
        <taxon>Galdieria</taxon>
    </lineage>
</organism>
<sequence length="481" mass="56518">MTEGNGLQGTLKHREQHTADLKSILQSAWSKSDAFFESLLSESWLERRPISLRNPFIFYYGHLAAFTWNQVRKQLGLEQFEPVFDYIFERGVDPDVDDPTKCHSHPEFPDTWPSKSQVYDYKQKVRSILLEPSVLSHMQKKCPHIAYLVYEHEMMHLETLFYMLIRMDDRGANGSFLNIPTPPLVESLSLETRKEIDSEPSVLVQGGYCYLGREDGGKKEEEFGWDIEFPSYRVSVKTFRMHKFPVTIGQFYEFVRIGGYRLPEYWNEEDIKYMKNENIWFPSLWKCLFSVDQLRSAEEFENVCVSPAQFLYRMPLEDVSLEEALYLPVYVSLAEAEAYAKWKGKRLPKEEEMHYVMFPSLSRNKDEDGPALGNYGFQYYGPVPVGWFQHPSPCGVMDVYGNGWELTSTPLYPFPGYQPMSEYPNYSADFFDNNHFVVLGASWATDERLCRPSFRNWYQRKYRYVFSKFHLVEDIRENATD</sequence>
<keyword evidence="3" id="KW-1185">Reference proteome</keyword>
<evidence type="ECO:0000313" key="3">
    <source>
        <dbReference type="Proteomes" id="UP001300502"/>
    </source>
</evidence>